<evidence type="ECO:0000256" key="8">
    <source>
        <dbReference type="PIRNR" id="PIRNR003107"/>
    </source>
</evidence>
<dbReference type="OrthoDB" id="9814256at2"/>
<evidence type="ECO:0000256" key="7">
    <source>
        <dbReference type="ARBA" id="ARBA00056181"/>
    </source>
</evidence>
<evidence type="ECO:0000259" key="10">
    <source>
        <dbReference type="Pfam" id="PF01895"/>
    </source>
</evidence>
<dbReference type="GO" id="GO:0006817">
    <property type="term" value="P:phosphate ion transport"/>
    <property type="evidence" value="ECO:0007669"/>
    <property type="project" value="UniProtKB-KW"/>
</dbReference>
<comment type="similarity">
    <text evidence="2 8">Belongs to the PhoU family.</text>
</comment>
<evidence type="ECO:0000256" key="3">
    <source>
        <dbReference type="ARBA" id="ARBA00011738"/>
    </source>
</evidence>
<comment type="function">
    <text evidence="7 8">Plays a role in the regulation of phosphate uptake.</text>
</comment>
<dbReference type="SUPFAM" id="SSF109755">
    <property type="entry name" value="PhoU-like"/>
    <property type="match status" value="1"/>
</dbReference>
<evidence type="ECO:0000256" key="2">
    <source>
        <dbReference type="ARBA" id="ARBA00008107"/>
    </source>
</evidence>
<reference evidence="12" key="1">
    <citation type="submission" date="2018-08" db="EMBL/GenBank/DDBJ databases">
        <authorList>
            <person name="Rodrigo-Torres L."/>
            <person name="Arahal R. D."/>
            <person name="Lucena T."/>
        </authorList>
    </citation>
    <scope>NUCLEOTIDE SEQUENCE [LARGE SCALE GENOMIC DNA]</scope>
    <source>
        <strain evidence="12">CECT 7235</strain>
    </source>
</reference>
<dbReference type="PANTHER" id="PTHR42930:SF3">
    <property type="entry name" value="PHOSPHATE-SPECIFIC TRANSPORT SYSTEM ACCESSORY PROTEIN PHOU"/>
    <property type="match status" value="1"/>
</dbReference>
<feature type="domain" description="PhoU" evidence="10">
    <location>
        <begin position="125"/>
        <end position="210"/>
    </location>
</feature>
<dbReference type="GO" id="GO:0045936">
    <property type="term" value="P:negative regulation of phosphate metabolic process"/>
    <property type="evidence" value="ECO:0007669"/>
    <property type="project" value="InterPro"/>
</dbReference>
<evidence type="ECO:0000256" key="6">
    <source>
        <dbReference type="ARBA" id="ARBA00022592"/>
    </source>
</evidence>
<dbReference type="Pfam" id="PF01895">
    <property type="entry name" value="PhoU"/>
    <property type="match status" value="2"/>
</dbReference>
<organism evidence="11 12">
    <name type="scientific">Roseinatronobacter ekhonensis</name>
    <dbReference type="NCBI Taxonomy" id="254356"/>
    <lineage>
        <taxon>Bacteria</taxon>
        <taxon>Pseudomonadati</taxon>
        <taxon>Pseudomonadota</taxon>
        <taxon>Alphaproteobacteria</taxon>
        <taxon>Rhodobacterales</taxon>
        <taxon>Paracoccaceae</taxon>
        <taxon>Roseinatronobacter</taxon>
    </lineage>
</organism>
<name>A0A3B0MCF9_9RHOB</name>
<dbReference type="PANTHER" id="PTHR42930">
    <property type="entry name" value="PHOSPHATE-SPECIFIC TRANSPORT SYSTEM ACCESSORY PROTEIN PHOU"/>
    <property type="match status" value="1"/>
</dbReference>
<accession>A0A3B0MCF9</accession>
<feature type="region of interest" description="Disordered" evidence="9">
    <location>
        <begin position="218"/>
        <end position="237"/>
    </location>
</feature>
<dbReference type="RefSeq" id="WP_121096614.1">
    <property type="nucleotide sequence ID" value="NZ_UIHC01000055.1"/>
</dbReference>
<evidence type="ECO:0000256" key="4">
    <source>
        <dbReference type="ARBA" id="ARBA00022448"/>
    </source>
</evidence>
<keyword evidence="12" id="KW-1185">Reference proteome</keyword>
<evidence type="ECO:0000313" key="12">
    <source>
        <dbReference type="Proteomes" id="UP000272908"/>
    </source>
</evidence>
<dbReference type="InterPro" id="IPR026022">
    <property type="entry name" value="PhoU_dom"/>
</dbReference>
<comment type="subunit">
    <text evidence="3 8">Homodimer.</text>
</comment>
<evidence type="ECO:0000256" key="1">
    <source>
        <dbReference type="ARBA" id="ARBA00004496"/>
    </source>
</evidence>
<dbReference type="Gene3D" id="1.20.58.220">
    <property type="entry name" value="Phosphate transport system protein phou homolog 2, domain 2"/>
    <property type="match status" value="1"/>
</dbReference>
<dbReference type="AlphaFoldDB" id="A0A3B0MCF9"/>
<gene>
    <name evidence="11" type="primary">phoU_2</name>
    <name evidence="11" type="ORF">ROE7235_03302</name>
</gene>
<keyword evidence="4 8" id="KW-0813">Transport</keyword>
<dbReference type="Proteomes" id="UP000272908">
    <property type="component" value="Unassembled WGS sequence"/>
</dbReference>
<dbReference type="FunFam" id="1.20.58.220:FF:000004">
    <property type="entry name" value="Phosphate-specific transport system accessory protein PhoU"/>
    <property type="match status" value="1"/>
</dbReference>
<protein>
    <recommendedName>
        <fullName evidence="8">Phosphate-specific transport system accessory protein PhoU</fullName>
    </recommendedName>
</protein>
<dbReference type="NCBIfam" id="TIGR02135">
    <property type="entry name" value="phoU_full"/>
    <property type="match status" value="1"/>
</dbReference>
<sequence length="237" mass="25739">MSDKHIVSGFDRDLAAIETSVAQIGAMARDALRDAITACLERDRDLAAQVKTGDHALDRLEADTRLATIKLIALRAPSAVDLRFVLAVLEICAHLERCGDYAKNIAKRSTELGPHAQLAGTDRALLRMSQSVGQMLGDALAAFLDRDVDKARAVIASDLETDHSYNSLFRGLLTYMMEDPRNITAGMHLHFVAKHLERIGDRATGIAEQVIYLVTGELPDDDRPKADLTTPPAPSAG</sequence>
<feature type="domain" description="PhoU" evidence="10">
    <location>
        <begin position="22"/>
        <end position="108"/>
    </location>
</feature>
<evidence type="ECO:0000256" key="5">
    <source>
        <dbReference type="ARBA" id="ARBA00022490"/>
    </source>
</evidence>
<keyword evidence="6 8" id="KW-0592">Phosphate transport</keyword>
<evidence type="ECO:0000256" key="9">
    <source>
        <dbReference type="SAM" id="MobiDB-lite"/>
    </source>
</evidence>
<comment type="subcellular location">
    <subcellularLocation>
        <location evidence="1 8">Cytoplasm</location>
    </subcellularLocation>
</comment>
<keyword evidence="5 8" id="KW-0963">Cytoplasm</keyword>
<dbReference type="EMBL" id="UIHC01000055">
    <property type="protein sequence ID" value="SUZ33531.1"/>
    <property type="molecule type" value="Genomic_DNA"/>
</dbReference>
<evidence type="ECO:0000313" key="11">
    <source>
        <dbReference type="EMBL" id="SUZ33531.1"/>
    </source>
</evidence>
<dbReference type="GO" id="GO:0030643">
    <property type="term" value="P:intracellular phosphate ion homeostasis"/>
    <property type="evidence" value="ECO:0007669"/>
    <property type="project" value="InterPro"/>
</dbReference>
<dbReference type="PIRSF" id="PIRSF003107">
    <property type="entry name" value="PhoU"/>
    <property type="match status" value="1"/>
</dbReference>
<dbReference type="InterPro" id="IPR028366">
    <property type="entry name" value="PhoU"/>
</dbReference>
<proteinExistence type="inferred from homology"/>
<dbReference type="GO" id="GO:0005737">
    <property type="term" value="C:cytoplasm"/>
    <property type="evidence" value="ECO:0007669"/>
    <property type="project" value="UniProtKB-SubCell"/>
</dbReference>
<dbReference type="InterPro" id="IPR038078">
    <property type="entry name" value="PhoU-like_sf"/>
</dbReference>